<protein>
    <submittedName>
        <fullName evidence="1">Uncharacterized protein</fullName>
    </submittedName>
</protein>
<accession>A0A8T0GEU4</accession>
<sequence>MYITLERRFLYAAWGINGNWLLCEVTLMVHFRVLLVSQMVHLPSKCALINLLKTIPKTVYYLTTRLFSSKIDVKSLVTPVLSQNTLYLPHLSKSAKAGRMLDTLSQSHHIHYLAMFTPSPCLFNSAHDTVWQCCVQ</sequence>
<dbReference type="Proteomes" id="UP000822688">
    <property type="component" value="Chromosome 11"/>
</dbReference>
<reference evidence="1 2" key="1">
    <citation type="submission" date="2020-06" db="EMBL/GenBank/DDBJ databases">
        <title>WGS assembly of Ceratodon purpureus strain R40.</title>
        <authorList>
            <person name="Carey S.B."/>
            <person name="Jenkins J."/>
            <person name="Shu S."/>
            <person name="Lovell J.T."/>
            <person name="Sreedasyam A."/>
            <person name="Maumus F."/>
            <person name="Tiley G.P."/>
            <person name="Fernandez-Pozo N."/>
            <person name="Barry K."/>
            <person name="Chen C."/>
            <person name="Wang M."/>
            <person name="Lipzen A."/>
            <person name="Daum C."/>
            <person name="Saski C.A."/>
            <person name="Payton A.C."/>
            <person name="Mcbreen J.C."/>
            <person name="Conrad R.E."/>
            <person name="Kollar L.M."/>
            <person name="Olsson S."/>
            <person name="Huttunen S."/>
            <person name="Landis J.B."/>
            <person name="Wickett N.J."/>
            <person name="Johnson M.G."/>
            <person name="Rensing S.A."/>
            <person name="Grimwood J."/>
            <person name="Schmutz J."/>
            <person name="Mcdaniel S.F."/>
        </authorList>
    </citation>
    <scope>NUCLEOTIDE SEQUENCE [LARGE SCALE GENOMIC DNA]</scope>
    <source>
        <strain evidence="1 2">R40</strain>
    </source>
</reference>
<name>A0A8T0GEU4_CERPU</name>
<dbReference type="AlphaFoldDB" id="A0A8T0GEU4"/>
<keyword evidence="2" id="KW-1185">Reference proteome</keyword>
<evidence type="ECO:0000313" key="2">
    <source>
        <dbReference type="Proteomes" id="UP000822688"/>
    </source>
</evidence>
<evidence type="ECO:0000313" key="1">
    <source>
        <dbReference type="EMBL" id="KAG0557560.1"/>
    </source>
</evidence>
<organism evidence="1 2">
    <name type="scientific">Ceratodon purpureus</name>
    <name type="common">Fire moss</name>
    <name type="synonym">Dicranum purpureum</name>
    <dbReference type="NCBI Taxonomy" id="3225"/>
    <lineage>
        <taxon>Eukaryota</taxon>
        <taxon>Viridiplantae</taxon>
        <taxon>Streptophyta</taxon>
        <taxon>Embryophyta</taxon>
        <taxon>Bryophyta</taxon>
        <taxon>Bryophytina</taxon>
        <taxon>Bryopsida</taxon>
        <taxon>Dicranidae</taxon>
        <taxon>Pseudoditrichales</taxon>
        <taxon>Ditrichaceae</taxon>
        <taxon>Ceratodon</taxon>
    </lineage>
</organism>
<dbReference type="EMBL" id="CM026432">
    <property type="protein sequence ID" value="KAG0557560.1"/>
    <property type="molecule type" value="Genomic_DNA"/>
</dbReference>
<comment type="caution">
    <text evidence="1">The sequence shown here is derived from an EMBL/GenBank/DDBJ whole genome shotgun (WGS) entry which is preliminary data.</text>
</comment>
<proteinExistence type="predicted"/>
<gene>
    <name evidence="1" type="ORF">KC19_11G140300</name>
</gene>